<dbReference type="EMBL" id="CAJNNV010030721">
    <property type="protein sequence ID" value="CAE8633324.1"/>
    <property type="molecule type" value="Genomic_DNA"/>
</dbReference>
<feature type="region of interest" description="Disordered" evidence="1">
    <location>
        <begin position="122"/>
        <end position="177"/>
    </location>
</feature>
<accession>A0A813H6D5</accession>
<dbReference type="Proteomes" id="UP000654075">
    <property type="component" value="Unassembled WGS sequence"/>
</dbReference>
<feature type="compositionally biased region" description="Basic and acidic residues" evidence="1">
    <location>
        <begin position="214"/>
        <end position="237"/>
    </location>
</feature>
<feature type="compositionally biased region" description="Low complexity" evidence="1">
    <location>
        <begin position="438"/>
        <end position="447"/>
    </location>
</feature>
<feature type="compositionally biased region" description="Pro residues" evidence="1">
    <location>
        <begin position="397"/>
        <end position="406"/>
    </location>
</feature>
<feature type="compositionally biased region" description="Basic and acidic residues" evidence="1">
    <location>
        <begin position="425"/>
        <end position="434"/>
    </location>
</feature>
<feature type="compositionally biased region" description="Acidic residues" evidence="1">
    <location>
        <begin position="122"/>
        <end position="141"/>
    </location>
</feature>
<reference evidence="2" key="1">
    <citation type="submission" date="2021-02" db="EMBL/GenBank/DDBJ databases">
        <authorList>
            <person name="Dougan E. K."/>
            <person name="Rhodes N."/>
            <person name="Thang M."/>
            <person name="Chan C."/>
        </authorList>
    </citation>
    <scope>NUCLEOTIDE SEQUENCE</scope>
</reference>
<name>A0A813H6D5_POLGL</name>
<proteinExistence type="predicted"/>
<dbReference type="AlphaFoldDB" id="A0A813H6D5"/>
<feature type="compositionally biased region" description="Basic residues" evidence="1">
    <location>
        <begin position="157"/>
        <end position="173"/>
    </location>
</feature>
<feature type="compositionally biased region" description="Polar residues" evidence="1">
    <location>
        <begin position="249"/>
        <end position="265"/>
    </location>
</feature>
<feature type="compositionally biased region" description="Low complexity" evidence="1">
    <location>
        <begin position="201"/>
        <end position="210"/>
    </location>
</feature>
<gene>
    <name evidence="2" type="ORF">PGLA1383_LOCUS49232</name>
</gene>
<evidence type="ECO:0000313" key="3">
    <source>
        <dbReference type="Proteomes" id="UP000654075"/>
    </source>
</evidence>
<feature type="compositionally biased region" description="Low complexity" evidence="1">
    <location>
        <begin position="29"/>
        <end position="38"/>
    </location>
</feature>
<sequence length="536" mass="56990">MFLRFLNAQRKAAGLLDADESGSQRGKDAAVAADIPDVPTRPAASAGKSLSDTPVAFAEKLRSLSSPEKNFSGTRKSGGVEPRRGLRGRNQRQVYAVQLSAGPIFVLSEDEDEQGILEALDQEMGNDDFDEDYEDAADDADSSAQAVSDSEDEVIGRRRSAGSRRSAQHRVPHRIPVMRQRRMRCVVDVEQLQGAFTSTGSSSASASASACHSRLQEEEACSRRSAEEERSEPEKQRPSPGGRGLLAFITSSRLQSAPSSDPTSRQGPPAQPAAAALGPVTPPRRRLQDEDQVPAQTPSPASLPQGRRRSLKSGGEAPLPAAQKTTLGGGMCGSKRRGRPPKFSAEAEDPPERTPEAPEAEDKAKGRRAGRRAGRRVGADVSQPEEPEAERDSELPTPGPGQPAPEAPTVVLQEERPKSQSTDWTRPEAEREILPEASSEVSSSRGSCQEIASKLAAAISSGCTIEVPACSSQQGAAPLSQRTGGSGIFTLEADPLDTSQLKKTVQPPKPVMQLLPSLFGETFEDSLAPLEALNGC</sequence>
<comment type="caution">
    <text evidence="2">The sequence shown here is derived from an EMBL/GenBank/DDBJ whole genome shotgun (WGS) entry which is preliminary data.</text>
</comment>
<organism evidence="2 3">
    <name type="scientific">Polarella glacialis</name>
    <name type="common">Dinoflagellate</name>
    <dbReference type="NCBI Taxonomy" id="89957"/>
    <lineage>
        <taxon>Eukaryota</taxon>
        <taxon>Sar</taxon>
        <taxon>Alveolata</taxon>
        <taxon>Dinophyceae</taxon>
        <taxon>Suessiales</taxon>
        <taxon>Suessiaceae</taxon>
        <taxon>Polarella</taxon>
    </lineage>
</organism>
<keyword evidence="3" id="KW-1185">Reference proteome</keyword>
<protein>
    <submittedName>
        <fullName evidence="2">Uncharacterized protein</fullName>
    </submittedName>
</protein>
<feature type="compositionally biased region" description="Low complexity" evidence="1">
    <location>
        <begin position="266"/>
        <end position="279"/>
    </location>
</feature>
<feature type="compositionally biased region" description="Basic and acidic residues" evidence="1">
    <location>
        <begin position="350"/>
        <end position="364"/>
    </location>
</feature>
<evidence type="ECO:0000256" key="1">
    <source>
        <dbReference type="SAM" id="MobiDB-lite"/>
    </source>
</evidence>
<evidence type="ECO:0000313" key="2">
    <source>
        <dbReference type="EMBL" id="CAE8633324.1"/>
    </source>
</evidence>
<feature type="compositionally biased region" description="Polar residues" evidence="1">
    <location>
        <begin position="63"/>
        <end position="75"/>
    </location>
</feature>
<feature type="region of interest" description="Disordered" evidence="1">
    <location>
        <begin position="197"/>
        <end position="448"/>
    </location>
</feature>
<feature type="compositionally biased region" description="Basic residues" evidence="1">
    <location>
        <begin position="365"/>
        <end position="375"/>
    </location>
</feature>
<feature type="region of interest" description="Disordered" evidence="1">
    <location>
        <begin position="14"/>
        <end position="87"/>
    </location>
</feature>